<keyword evidence="4" id="KW-0862">Zinc</keyword>
<protein>
    <recommendedName>
        <fullName evidence="7">C2H2-type domain-containing protein</fullName>
    </recommendedName>
</protein>
<dbReference type="GO" id="GO:0008270">
    <property type="term" value="F:zinc ion binding"/>
    <property type="evidence" value="ECO:0007669"/>
    <property type="project" value="UniProtKB-KW"/>
</dbReference>
<evidence type="ECO:0000313" key="8">
    <source>
        <dbReference type="EMBL" id="CAF1400064.1"/>
    </source>
</evidence>
<feature type="domain" description="C2H2-type" evidence="7">
    <location>
        <begin position="150"/>
        <end position="173"/>
    </location>
</feature>
<dbReference type="InterPro" id="IPR036236">
    <property type="entry name" value="Znf_C2H2_sf"/>
</dbReference>
<feature type="domain" description="C2H2-type" evidence="7">
    <location>
        <begin position="401"/>
        <end position="429"/>
    </location>
</feature>
<evidence type="ECO:0000259" key="7">
    <source>
        <dbReference type="PROSITE" id="PS50157"/>
    </source>
</evidence>
<dbReference type="PROSITE" id="PS50157">
    <property type="entry name" value="ZINC_FINGER_C2H2_2"/>
    <property type="match status" value="8"/>
</dbReference>
<dbReference type="GO" id="GO:0000977">
    <property type="term" value="F:RNA polymerase II transcription regulatory region sequence-specific DNA binding"/>
    <property type="evidence" value="ECO:0007669"/>
    <property type="project" value="TreeGrafter"/>
</dbReference>
<dbReference type="Proteomes" id="UP000663852">
    <property type="component" value="Unassembled WGS sequence"/>
</dbReference>
<accession>A0A815KTJ6</accession>
<comment type="caution">
    <text evidence="8">The sequence shown here is derived from an EMBL/GenBank/DDBJ whole genome shotgun (WGS) entry which is preliminary data.</text>
</comment>
<keyword evidence="3 5" id="KW-0863">Zinc-finger</keyword>
<sequence length="455" mass="52639">MSIARPEDLFICGKCHTNFTDLNIFLAHRSTCVDEQPTILCPISSCPLTALLSADLETLVDDITSDLPLTSVEQMTTINETIDTSVSASMSRSSNEDSKSEVTFDCPVCDRQFELQTALENHIFEHSIWIRNDENTNVSFMYNNVINEPLGCKQCSLTFASNTSLHIHEKIFHGLNLVFRCLNETCSELFDKPIDYIHHAQIHSQRWLANADHSSQKDGDRRLRRIHRCKICKKLFPTSDQLKYHLQYEKHQFFCQLCPAEFETSNSYHNHLAEHSDLALHRCTRCSKSFFKRTELSRHMVVEHNSEISQQTICSICNLTFSTRFHLNRHNATKHSDIKPFKCKENGCEQAFARKDKLKQHEAKHSAKGGMYICEDCNKVFVRYEHLRDHSIAKHSHQYPFSCEHCGKSFIHQSQLYEHYKQNHSHGKQTTNEQLTLNRSQSKSIGPKRFSIISI</sequence>
<dbReference type="AlphaFoldDB" id="A0A815KTJ6"/>
<feature type="region of interest" description="Disordered" evidence="6">
    <location>
        <begin position="421"/>
        <end position="443"/>
    </location>
</feature>
<dbReference type="PANTHER" id="PTHR24379:SF127">
    <property type="entry name" value="BLOODY FINGERS-RELATED"/>
    <property type="match status" value="1"/>
</dbReference>
<evidence type="ECO:0000256" key="3">
    <source>
        <dbReference type="ARBA" id="ARBA00022771"/>
    </source>
</evidence>
<dbReference type="PROSITE" id="PS00028">
    <property type="entry name" value="ZINC_FINGER_C2H2_1"/>
    <property type="match status" value="9"/>
</dbReference>
<dbReference type="Gene3D" id="3.30.160.60">
    <property type="entry name" value="Classic Zinc Finger"/>
    <property type="match status" value="5"/>
</dbReference>
<feature type="compositionally biased region" description="Polar residues" evidence="6">
    <location>
        <begin position="428"/>
        <end position="443"/>
    </location>
</feature>
<dbReference type="FunFam" id="3.30.160.60:FF:000065">
    <property type="entry name" value="B-cell CLL/lymphoma 6, member B"/>
    <property type="match status" value="1"/>
</dbReference>
<gene>
    <name evidence="8" type="ORF">EDS130_LOCUS35952</name>
</gene>
<evidence type="ECO:0000256" key="2">
    <source>
        <dbReference type="ARBA" id="ARBA00022737"/>
    </source>
</evidence>
<evidence type="ECO:0000256" key="4">
    <source>
        <dbReference type="ARBA" id="ARBA00022833"/>
    </source>
</evidence>
<dbReference type="GO" id="GO:0005634">
    <property type="term" value="C:nucleus"/>
    <property type="evidence" value="ECO:0007669"/>
    <property type="project" value="TreeGrafter"/>
</dbReference>
<evidence type="ECO:0000313" key="9">
    <source>
        <dbReference type="Proteomes" id="UP000663852"/>
    </source>
</evidence>
<dbReference type="Pfam" id="PF00096">
    <property type="entry name" value="zf-C2H2"/>
    <property type="match status" value="4"/>
</dbReference>
<feature type="domain" description="C2H2-type" evidence="7">
    <location>
        <begin position="281"/>
        <end position="309"/>
    </location>
</feature>
<dbReference type="InterPro" id="IPR013087">
    <property type="entry name" value="Znf_C2H2_type"/>
</dbReference>
<evidence type="ECO:0000256" key="6">
    <source>
        <dbReference type="SAM" id="MobiDB-lite"/>
    </source>
</evidence>
<reference evidence="8" key="1">
    <citation type="submission" date="2021-02" db="EMBL/GenBank/DDBJ databases">
        <authorList>
            <person name="Nowell W R."/>
        </authorList>
    </citation>
    <scope>NUCLEOTIDE SEQUENCE</scope>
</reference>
<dbReference type="SMART" id="SM00355">
    <property type="entry name" value="ZnF_C2H2"/>
    <property type="match status" value="10"/>
</dbReference>
<dbReference type="EMBL" id="CAJNOJ010000325">
    <property type="protein sequence ID" value="CAF1400064.1"/>
    <property type="molecule type" value="Genomic_DNA"/>
</dbReference>
<proteinExistence type="predicted"/>
<feature type="domain" description="C2H2-type" evidence="7">
    <location>
        <begin position="104"/>
        <end position="127"/>
    </location>
</feature>
<name>A0A815KTJ6_ADIRI</name>
<feature type="domain" description="C2H2-type" evidence="7">
    <location>
        <begin position="312"/>
        <end position="340"/>
    </location>
</feature>
<feature type="domain" description="C2H2-type" evidence="7">
    <location>
        <begin position="372"/>
        <end position="400"/>
    </location>
</feature>
<dbReference type="OrthoDB" id="2687452at2759"/>
<dbReference type="Pfam" id="PF13912">
    <property type="entry name" value="zf-C2H2_6"/>
    <property type="match status" value="2"/>
</dbReference>
<evidence type="ECO:0000256" key="1">
    <source>
        <dbReference type="ARBA" id="ARBA00022723"/>
    </source>
</evidence>
<dbReference type="GO" id="GO:0000981">
    <property type="term" value="F:DNA-binding transcription factor activity, RNA polymerase II-specific"/>
    <property type="evidence" value="ECO:0007669"/>
    <property type="project" value="TreeGrafter"/>
</dbReference>
<keyword evidence="1" id="KW-0479">Metal-binding</keyword>
<keyword evidence="2" id="KW-0677">Repeat</keyword>
<organism evidence="8 9">
    <name type="scientific">Adineta ricciae</name>
    <name type="common">Rotifer</name>
    <dbReference type="NCBI Taxonomy" id="249248"/>
    <lineage>
        <taxon>Eukaryota</taxon>
        <taxon>Metazoa</taxon>
        <taxon>Spiralia</taxon>
        <taxon>Gnathifera</taxon>
        <taxon>Rotifera</taxon>
        <taxon>Eurotatoria</taxon>
        <taxon>Bdelloidea</taxon>
        <taxon>Adinetida</taxon>
        <taxon>Adinetidae</taxon>
        <taxon>Adineta</taxon>
    </lineage>
</organism>
<feature type="domain" description="C2H2-type" evidence="7">
    <location>
        <begin position="227"/>
        <end position="251"/>
    </location>
</feature>
<feature type="domain" description="C2H2-type" evidence="7">
    <location>
        <begin position="341"/>
        <end position="370"/>
    </location>
</feature>
<dbReference type="SUPFAM" id="SSF57667">
    <property type="entry name" value="beta-beta-alpha zinc fingers"/>
    <property type="match status" value="3"/>
</dbReference>
<dbReference type="PANTHER" id="PTHR24379">
    <property type="entry name" value="KRAB AND ZINC FINGER DOMAIN-CONTAINING"/>
    <property type="match status" value="1"/>
</dbReference>
<evidence type="ECO:0000256" key="5">
    <source>
        <dbReference type="PROSITE-ProRule" id="PRU00042"/>
    </source>
</evidence>